<evidence type="ECO:0000313" key="2">
    <source>
        <dbReference type="Proteomes" id="UP000381378"/>
    </source>
</evidence>
<dbReference type="InterPro" id="IPR008878">
    <property type="entry name" value="Transposase_IS66_Orf2"/>
</dbReference>
<sequence>MIAPPAGTRIWIAAGVTDIRRGFDGVAALVQTQLEADLLALI</sequence>
<organism evidence="1 2">
    <name type="scientific">Pseudomonas fluorescens</name>
    <dbReference type="NCBI Taxonomy" id="294"/>
    <lineage>
        <taxon>Bacteria</taxon>
        <taxon>Pseudomonadati</taxon>
        <taxon>Pseudomonadota</taxon>
        <taxon>Gammaproteobacteria</taxon>
        <taxon>Pseudomonadales</taxon>
        <taxon>Pseudomonadaceae</taxon>
        <taxon>Pseudomonas</taxon>
    </lineage>
</organism>
<gene>
    <name evidence="1" type="ORF">PS928_06561</name>
</gene>
<dbReference type="AlphaFoldDB" id="A0A5E7VU22"/>
<accession>A0A5E7VU22</accession>
<dbReference type="OrthoDB" id="4956084at2"/>
<dbReference type="Pfam" id="PF05717">
    <property type="entry name" value="TnpB_IS66"/>
    <property type="match status" value="1"/>
</dbReference>
<dbReference type="Proteomes" id="UP000381378">
    <property type="component" value="Unassembled WGS sequence"/>
</dbReference>
<evidence type="ECO:0008006" key="3">
    <source>
        <dbReference type="Google" id="ProtNLM"/>
    </source>
</evidence>
<proteinExistence type="predicted"/>
<evidence type="ECO:0000313" key="1">
    <source>
        <dbReference type="EMBL" id="VVQ26399.1"/>
    </source>
</evidence>
<name>A0A5E7VU22_PSEFL</name>
<protein>
    <recommendedName>
        <fullName evidence="3">Transposase</fullName>
    </recommendedName>
</protein>
<reference evidence="1 2" key="1">
    <citation type="submission" date="2019-09" db="EMBL/GenBank/DDBJ databases">
        <authorList>
            <person name="Chandra G."/>
            <person name="Truman W A."/>
        </authorList>
    </citation>
    <scope>NUCLEOTIDE SEQUENCE [LARGE SCALE GENOMIC DNA]</scope>
    <source>
        <strain evidence="1">PS928</strain>
    </source>
</reference>
<dbReference type="RefSeq" id="WP_150788322.1">
    <property type="nucleotide sequence ID" value="NZ_CABVJF010000046.1"/>
</dbReference>
<dbReference type="EMBL" id="CABVJF010000046">
    <property type="protein sequence ID" value="VVQ26399.1"/>
    <property type="molecule type" value="Genomic_DNA"/>
</dbReference>